<dbReference type="EMBL" id="BAAAYN010000075">
    <property type="protein sequence ID" value="GAA3398032.1"/>
    <property type="molecule type" value="Genomic_DNA"/>
</dbReference>
<organism evidence="4 5">
    <name type="scientific">Cryptosporangium minutisporangium</name>
    <dbReference type="NCBI Taxonomy" id="113569"/>
    <lineage>
        <taxon>Bacteria</taxon>
        <taxon>Bacillati</taxon>
        <taxon>Actinomycetota</taxon>
        <taxon>Actinomycetes</taxon>
        <taxon>Cryptosporangiales</taxon>
        <taxon>Cryptosporangiaceae</taxon>
        <taxon>Cryptosporangium</taxon>
    </lineage>
</organism>
<evidence type="ECO:0000313" key="4">
    <source>
        <dbReference type="EMBL" id="GAA3398032.1"/>
    </source>
</evidence>
<dbReference type="Pfam" id="PF10400">
    <property type="entry name" value="Vir_act_alpha_C"/>
    <property type="match status" value="1"/>
</dbReference>
<dbReference type="InterPro" id="IPR036388">
    <property type="entry name" value="WH-like_DNA-bd_sf"/>
</dbReference>
<dbReference type="Gene3D" id="1.10.10.10">
    <property type="entry name" value="Winged helix-like DNA-binding domain superfamily/Winged helix DNA-binding domain"/>
    <property type="match status" value="1"/>
</dbReference>
<dbReference type="Proteomes" id="UP001501676">
    <property type="component" value="Unassembled WGS sequence"/>
</dbReference>
<dbReference type="SUPFAM" id="SSF46785">
    <property type="entry name" value="Winged helix' DNA-binding domain"/>
    <property type="match status" value="1"/>
</dbReference>
<dbReference type="PANTHER" id="PTHR43252:SF6">
    <property type="entry name" value="NEGATIVE TRANSCRIPTION REGULATOR PADR"/>
    <property type="match status" value="1"/>
</dbReference>
<dbReference type="InterPro" id="IPR018309">
    <property type="entry name" value="Tscrpt_reg_PadR_C"/>
</dbReference>
<sequence>MREELLGLLAKEPTHGYELKQAVETEFGELWPAVNIGQIYSTLGRLEAAGLVRSTAVSQDSRPAKKVFELTAAGREELQQWVDDVVPVARVRDRFFVKLVLAARFRLADPITLIDRQRRAYLRRLRQLNELAEQARGLAARLAVEGAVLHLQADLTWLERCEEALSPGPTGGKR</sequence>
<evidence type="ECO:0000259" key="3">
    <source>
        <dbReference type="Pfam" id="PF10400"/>
    </source>
</evidence>
<keyword evidence="1" id="KW-0175">Coiled coil</keyword>
<dbReference type="InterPro" id="IPR036390">
    <property type="entry name" value="WH_DNA-bd_sf"/>
</dbReference>
<dbReference type="InterPro" id="IPR005149">
    <property type="entry name" value="Tscrpt_reg_PadR_N"/>
</dbReference>
<evidence type="ECO:0000259" key="2">
    <source>
        <dbReference type="Pfam" id="PF03551"/>
    </source>
</evidence>
<feature type="coiled-coil region" evidence="1">
    <location>
        <begin position="118"/>
        <end position="145"/>
    </location>
</feature>
<proteinExistence type="predicted"/>
<dbReference type="PANTHER" id="PTHR43252">
    <property type="entry name" value="TRANSCRIPTIONAL REGULATOR YQJI"/>
    <property type="match status" value="1"/>
</dbReference>
<name>A0ABP6TB40_9ACTN</name>
<evidence type="ECO:0000256" key="1">
    <source>
        <dbReference type="SAM" id="Coils"/>
    </source>
</evidence>
<accession>A0ABP6TB40</accession>
<dbReference type="Pfam" id="PF03551">
    <property type="entry name" value="PadR"/>
    <property type="match status" value="1"/>
</dbReference>
<evidence type="ECO:0000313" key="5">
    <source>
        <dbReference type="Proteomes" id="UP001501676"/>
    </source>
</evidence>
<reference evidence="5" key="1">
    <citation type="journal article" date="2019" name="Int. J. Syst. Evol. Microbiol.">
        <title>The Global Catalogue of Microorganisms (GCM) 10K type strain sequencing project: providing services to taxonomists for standard genome sequencing and annotation.</title>
        <authorList>
            <consortium name="The Broad Institute Genomics Platform"/>
            <consortium name="The Broad Institute Genome Sequencing Center for Infectious Disease"/>
            <person name="Wu L."/>
            <person name="Ma J."/>
        </authorList>
    </citation>
    <scope>NUCLEOTIDE SEQUENCE [LARGE SCALE GENOMIC DNA]</scope>
    <source>
        <strain evidence="5">JCM 9458</strain>
    </source>
</reference>
<feature type="domain" description="Transcription regulator PadR C-terminal" evidence="3">
    <location>
        <begin position="91"/>
        <end position="165"/>
    </location>
</feature>
<comment type="caution">
    <text evidence="4">The sequence shown here is derived from an EMBL/GenBank/DDBJ whole genome shotgun (WGS) entry which is preliminary data.</text>
</comment>
<feature type="domain" description="Transcription regulator PadR N-terminal" evidence="2">
    <location>
        <begin position="5"/>
        <end position="80"/>
    </location>
</feature>
<keyword evidence="5" id="KW-1185">Reference proteome</keyword>
<dbReference type="RefSeq" id="WP_345733575.1">
    <property type="nucleotide sequence ID" value="NZ_BAAAYN010000075.1"/>
</dbReference>
<gene>
    <name evidence="4" type="ORF">GCM10020369_80250</name>
</gene>
<protein>
    <submittedName>
        <fullName evidence="4">PadR family transcriptional regulator</fullName>
    </submittedName>
</protein>